<dbReference type="PANTHER" id="PTHR10663:SF388">
    <property type="entry name" value="GOLGI-SPECIFIC BREFELDIN A-RESISTANCE GUANINE NUCLEOTIDE EXCHANGE FACTOR 1"/>
    <property type="match status" value="1"/>
</dbReference>
<feature type="region of interest" description="Disordered" evidence="2">
    <location>
        <begin position="1"/>
        <end position="70"/>
    </location>
</feature>
<dbReference type="GO" id="GO:0005829">
    <property type="term" value="C:cytosol"/>
    <property type="evidence" value="ECO:0007669"/>
    <property type="project" value="UniProtKB-SubCell"/>
</dbReference>
<dbReference type="Proteomes" id="UP001489004">
    <property type="component" value="Unassembled WGS sequence"/>
</dbReference>
<dbReference type="Gene3D" id="1.10.220.20">
    <property type="match status" value="1"/>
</dbReference>
<reference evidence="4 5" key="1">
    <citation type="journal article" date="2024" name="Nat. Commun.">
        <title>Phylogenomics reveals the evolutionary origins of lichenization in chlorophyte algae.</title>
        <authorList>
            <person name="Puginier C."/>
            <person name="Libourel C."/>
            <person name="Otte J."/>
            <person name="Skaloud P."/>
            <person name="Haon M."/>
            <person name="Grisel S."/>
            <person name="Petersen M."/>
            <person name="Berrin J.G."/>
            <person name="Delaux P.M."/>
            <person name="Dal Grande F."/>
            <person name="Keller J."/>
        </authorList>
    </citation>
    <scope>NUCLEOTIDE SEQUENCE [LARGE SCALE GENOMIC DNA]</scope>
    <source>
        <strain evidence="4 5">SAG 2043</strain>
    </source>
</reference>
<dbReference type="PANTHER" id="PTHR10663">
    <property type="entry name" value="GUANYL-NUCLEOTIDE EXCHANGE FACTOR"/>
    <property type="match status" value="1"/>
</dbReference>
<feature type="compositionally biased region" description="Polar residues" evidence="2">
    <location>
        <begin position="18"/>
        <end position="31"/>
    </location>
</feature>
<feature type="compositionally biased region" description="Polar residues" evidence="2">
    <location>
        <begin position="44"/>
        <end position="53"/>
    </location>
</feature>
<evidence type="ECO:0000256" key="2">
    <source>
        <dbReference type="SAM" id="MobiDB-lite"/>
    </source>
</evidence>
<protein>
    <recommendedName>
        <fullName evidence="3">SEC7 domain-containing protein</fullName>
    </recommendedName>
</protein>
<gene>
    <name evidence="4" type="ORF">WJX72_007547</name>
</gene>
<comment type="subcellular location">
    <subcellularLocation>
        <location evidence="1">Cytoplasm</location>
        <location evidence="1">Cytosol</location>
    </subcellularLocation>
</comment>
<evidence type="ECO:0000313" key="5">
    <source>
        <dbReference type="Proteomes" id="UP001489004"/>
    </source>
</evidence>
<dbReference type="Gene3D" id="1.10.1000.11">
    <property type="entry name" value="Arf Nucleotide-binding Site Opener,domain 2"/>
    <property type="match status" value="1"/>
</dbReference>
<dbReference type="InterPro" id="IPR023394">
    <property type="entry name" value="Sec7_C_sf"/>
</dbReference>
<comment type="caution">
    <text evidence="4">The sequence shown here is derived from an EMBL/GenBank/DDBJ whole genome shotgun (WGS) entry which is preliminary data.</text>
</comment>
<dbReference type="AlphaFoldDB" id="A0AAW1PD53"/>
<dbReference type="GO" id="GO:0012505">
    <property type="term" value="C:endomembrane system"/>
    <property type="evidence" value="ECO:0007669"/>
    <property type="project" value="UniProtKB-ARBA"/>
</dbReference>
<keyword evidence="5" id="KW-1185">Reference proteome</keyword>
<sequence length="423" mass="45581">MVELVTPLPGPLSERSKPLSSPTPSHNSQSPLLPGSQLPENGHSPKQPQTSEAQLAENGHSYPLANGLLNGHQSTVEPLLVDESAAAKGAAGPLQNGVHNSGQNGQGAAVEAHLEPTGAAQPAHRKTNSIDLKAAAAREAARTLPSTLDSYDGAKVDDRTLFKRLAAANEELPPAAQAAMDSLPSAVTTQTSKGVDVVDVDIEVPDQQKPRLSLGANPLAAASSDDLLRSNLLKDAKTVARFLRTCPGLSRTIIGNLLGENNEGCLRVLDEFTRSFSFEGMEFDQALRIFLESFRLPGESQKIYRFMDSFGKYYHQQCPGVFNSPDAVHILAFSVVMLNTDAHNSKVKKKMTCEEFIRNNRGINDGSDLPADFLSNIYKSIQRRAIRIPSHHGDELDPVFNEAVAAKQKSSTGFSCFGKLRVQ</sequence>
<dbReference type="PROSITE" id="PS50190">
    <property type="entry name" value="SEC7"/>
    <property type="match status" value="1"/>
</dbReference>
<dbReference type="InterPro" id="IPR035999">
    <property type="entry name" value="Sec7_dom_sf"/>
</dbReference>
<dbReference type="GO" id="GO:0032012">
    <property type="term" value="P:regulation of ARF protein signal transduction"/>
    <property type="evidence" value="ECO:0007669"/>
    <property type="project" value="InterPro"/>
</dbReference>
<accession>A0AAW1PD53</accession>
<organism evidence="4 5">
    <name type="scientific">[Myrmecia] bisecta</name>
    <dbReference type="NCBI Taxonomy" id="41462"/>
    <lineage>
        <taxon>Eukaryota</taxon>
        <taxon>Viridiplantae</taxon>
        <taxon>Chlorophyta</taxon>
        <taxon>core chlorophytes</taxon>
        <taxon>Trebouxiophyceae</taxon>
        <taxon>Trebouxiales</taxon>
        <taxon>Trebouxiaceae</taxon>
        <taxon>Myrmecia</taxon>
    </lineage>
</organism>
<dbReference type="Pfam" id="PF01369">
    <property type="entry name" value="Sec7"/>
    <property type="match status" value="1"/>
</dbReference>
<dbReference type="FunFam" id="1.10.1000.11:FF:000002">
    <property type="entry name" value="Cytohesin 1"/>
    <property type="match status" value="1"/>
</dbReference>
<dbReference type="SUPFAM" id="SSF48425">
    <property type="entry name" value="Sec7 domain"/>
    <property type="match status" value="1"/>
</dbReference>
<proteinExistence type="predicted"/>
<name>A0AAW1PD53_9CHLO</name>
<dbReference type="GO" id="GO:0005085">
    <property type="term" value="F:guanyl-nucleotide exchange factor activity"/>
    <property type="evidence" value="ECO:0007669"/>
    <property type="project" value="InterPro"/>
</dbReference>
<dbReference type="EMBL" id="JALJOR010000012">
    <property type="protein sequence ID" value="KAK9807735.1"/>
    <property type="molecule type" value="Genomic_DNA"/>
</dbReference>
<dbReference type="InterPro" id="IPR000904">
    <property type="entry name" value="Sec7_dom"/>
</dbReference>
<feature type="domain" description="SEC7" evidence="3">
    <location>
        <begin position="215"/>
        <end position="384"/>
    </location>
</feature>
<dbReference type="CDD" id="cd00171">
    <property type="entry name" value="Sec7"/>
    <property type="match status" value="1"/>
</dbReference>
<dbReference type="GO" id="GO:0016192">
    <property type="term" value="P:vesicle-mediated transport"/>
    <property type="evidence" value="ECO:0007669"/>
    <property type="project" value="UniProtKB-ARBA"/>
</dbReference>
<evidence type="ECO:0000259" key="3">
    <source>
        <dbReference type="PROSITE" id="PS50190"/>
    </source>
</evidence>
<dbReference type="SMART" id="SM00222">
    <property type="entry name" value="Sec7"/>
    <property type="match status" value="1"/>
</dbReference>
<evidence type="ECO:0000256" key="1">
    <source>
        <dbReference type="ARBA" id="ARBA00004514"/>
    </source>
</evidence>
<evidence type="ECO:0000313" key="4">
    <source>
        <dbReference type="EMBL" id="KAK9807735.1"/>
    </source>
</evidence>